<keyword evidence="3 11" id="KW-0813">Transport</keyword>
<dbReference type="PANTHER" id="PTHR18945">
    <property type="entry name" value="NEUROTRANSMITTER GATED ION CHANNEL"/>
    <property type="match status" value="1"/>
</dbReference>
<dbReference type="CDD" id="cd19049">
    <property type="entry name" value="LGIC_TM_anion"/>
    <property type="match status" value="1"/>
</dbReference>
<dbReference type="SUPFAM" id="SSF63712">
    <property type="entry name" value="Nicotinic receptor ligand binding domain-like"/>
    <property type="match status" value="1"/>
</dbReference>
<dbReference type="PROSITE" id="PS00236">
    <property type="entry name" value="NEUROTR_ION_CHANNEL"/>
    <property type="match status" value="1"/>
</dbReference>
<feature type="signal peptide" evidence="11">
    <location>
        <begin position="1"/>
        <end position="30"/>
    </location>
</feature>
<evidence type="ECO:0000256" key="9">
    <source>
        <dbReference type="ARBA" id="ARBA00023136"/>
    </source>
</evidence>
<evidence type="ECO:0000259" key="14">
    <source>
        <dbReference type="Pfam" id="PF02932"/>
    </source>
</evidence>
<evidence type="ECO:0000256" key="6">
    <source>
        <dbReference type="ARBA" id="ARBA00022729"/>
    </source>
</evidence>
<dbReference type="InterPro" id="IPR018000">
    <property type="entry name" value="Neurotransmitter_ion_chnl_CS"/>
</dbReference>
<evidence type="ECO:0000313" key="15">
    <source>
        <dbReference type="EMBL" id="GFS38016.1"/>
    </source>
</evidence>
<evidence type="ECO:0000256" key="8">
    <source>
        <dbReference type="ARBA" id="ARBA00023065"/>
    </source>
</evidence>
<dbReference type="SUPFAM" id="SSF90112">
    <property type="entry name" value="Neurotransmitter-gated ion-channel transmembrane pore"/>
    <property type="match status" value="1"/>
</dbReference>
<organism evidence="15 16">
    <name type="scientific">Nephila pilipes</name>
    <name type="common">Giant wood spider</name>
    <name type="synonym">Nephila maculata</name>
    <dbReference type="NCBI Taxonomy" id="299642"/>
    <lineage>
        <taxon>Eukaryota</taxon>
        <taxon>Metazoa</taxon>
        <taxon>Ecdysozoa</taxon>
        <taxon>Arthropoda</taxon>
        <taxon>Chelicerata</taxon>
        <taxon>Arachnida</taxon>
        <taxon>Araneae</taxon>
        <taxon>Araneomorphae</taxon>
        <taxon>Entelegynae</taxon>
        <taxon>Araneoidea</taxon>
        <taxon>Nephilidae</taxon>
        <taxon>Nephila</taxon>
    </lineage>
</organism>
<comment type="similarity">
    <text evidence="11">Belongs to the ligand-gated ion channel (TC 1.A.9) family.</text>
</comment>
<feature type="transmembrane region" description="Helical" evidence="11">
    <location>
        <begin position="388"/>
        <end position="405"/>
    </location>
</feature>
<evidence type="ECO:0000313" key="16">
    <source>
        <dbReference type="Proteomes" id="UP000887013"/>
    </source>
</evidence>
<dbReference type="GO" id="GO:0005886">
    <property type="term" value="C:plasma membrane"/>
    <property type="evidence" value="ECO:0007669"/>
    <property type="project" value="UniProtKB-SubCell"/>
</dbReference>
<keyword evidence="8 11" id="KW-0406">Ion transport</keyword>
<dbReference type="Gene3D" id="2.70.170.10">
    <property type="entry name" value="Neurotransmitter-gated ion-channel ligand-binding domain"/>
    <property type="match status" value="1"/>
</dbReference>
<comment type="caution">
    <text evidence="15">The sequence shown here is derived from an EMBL/GenBank/DDBJ whole genome shotgun (WGS) entry which is preliminary data.</text>
</comment>
<comment type="caution">
    <text evidence="11">Lacks conserved residue(s) required for the propagation of feature annotation.</text>
</comment>
<protein>
    <submittedName>
        <fullName evidence="15">Glycine receptor subunit alpha-1</fullName>
    </submittedName>
</protein>
<feature type="region of interest" description="Disordered" evidence="12">
    <location>
        <begin position="355"/>
        <end position="378"/>
    </location>
</feature>
<sequence length="407" mass="46692">MGMEAFRKKGAASLLSLLFIFVLLPKLSSCKECYEDGCASESSSPLKFEDIVPKNYDKLVPPSPDGESAVVQIKISVLNINFVDEEKQSFGVDIFFHQVWKDPRLRIPPTHNVSRLVLDSKWRTNLWTPDTYFKKLVDGKVNDIIIPYSYMVVDSESYLFFASRISLKLDCEMDLASYPHDVQQCEILIMSLQHTTDNVILQWKEFEITKNILLAQYYVSANFSTNGTKKYDIGEFSYVSGKIYLSRRLGYFLINKYIPCVLIICMSFITFWIPAEAYPARVTLSVTSLLTIVTQQYQSAMPSVSYVVALNIWMLSCIGFVFCSLLEYAFVIAVMNNKGSDLWPFKRLKKLFHPSKPPNDHEAGKSPTHTSPESSKMSHQSIDKTSRFVFPLCFLLFCMSYFIYFCR</sequence>
<keyword evidence="15" id="KW-0675">Receptor</keyword>
<feature type="compositionally biased region" description="Polar residues" evidence="12">
    <location>
        <begin position="367"/>
        <end position="378"/>
    </location>
</feature>
<dbReference type="InterPro" id="IPR036734">
    <property type="entry name" value="Neur_chan_lig-bd_sf"/>
</dbReference>
<gene>
    <name evidence="15" type="primary">GLRA1</name>
    <name evidence="15" type="ORF">NPIL_433801</name>
</gene>
<evidence type="ECO:0000256" key="10">
    <source>
        <dbReference type="ARBA" id="ARBA00023303"/>
    </source>
</evidence>
<comment type="subcellular location">
    <subcellularLocation>
        <location evidence="2">Cell membrane</location>
    </subcellularLocation>
    <subcellularLocation>
        <location evidence="1">Membrane</location>
        <topology evidence="1">Multi-pass membrane protein</topology>
    </subcellularLocation>
</comment>
<accession>A0A8X6JK39</accession>
<keyword evidence="9 11" id="KW-0472">Membrane</keyword>
<evidence type="ECO:0000256" key="3">
    <source>
        <dbReference type="ARBA" id="ARBA00022448"/>
    </source>
</evidence>
<keyword evidence="4" id="KW-1003">Cell membrane</keyword>
<keyword evidence="10 11" id="KW-0407">Ion channel</keyword>
<feature type="domain" description="Neurotransmitter-gated ion-channel ligand-binding" evidence="13">
    <location>
        <begin position="54"/>
        <end position="227"/>
    </location>
</feature>
<dbReference type="InterPro" id="IPR006201">
    <property type="entry name" value="Neur_channel"/>
</dbReference>
<feature type="chain" id="PRO_5036517483" evidence="11">
    <location>
        <begin position="31"/>
        <end position="407"/>
    </location>
</feature>
<evidence type="ECO:0000256" key="7">
    <source>
        <dbReference type="ARBA" id="ARBA00022989"/>
    </source>
</evidence>
<reference evidence="15" key="1">
    <citation type="submission" date="2020-08" db="EMBL/GenBank/DDBJ databases">
        <title>Multicomponent nature underlies the extraordinary mechanical properties of spider dragline silk.</title>
        <authorList>
            <person name="Kono N."/>
            <person name="Nakamura H."/>
            <person name="Mori M."/>
            <person name="Yoshida Y."/>
            <person name="Ohtoshi R."/>
            <person name="Malay A.D."/>
            <person name="Moran D.A.P."/>
            <person name="Tomita M."/>
            <person name="Numata K."/>
            <person name="Arakawa K."/>
        </authorList>
    </citation>
    <scope>NUCLEOTIDE SEQUENCE</scope>
</reference>
<dbReference type="GO" id="GO:0005230">
    <property type="term" value="F:extracellular ligand-gated monoatomic ion channel activity"/>
    <property type="evidence" value="ECO:0007669"/>
    <property type="project" value="InterPro"/>
</dbReference>
<dbReference type="InterPro" id="IPR006028">
    <property type="entry name" value="GABAA/Glycine_rcpt"/>
</dbReference>
<evidence type="ECO:0000256" key="11">
    <source>
        <dbReference type="RuleBase" id="RU000687"/>
    </source>
</evidence>
<evidence type="ECO:0000256" key="1">
    <source>
        <dbReference type="ARBA" id="ARBA00004141"/>
    </source>
</evidence>
<feature type="transmembrane region" description="Helical" evidence="11">
    <location>
        <begin position="310"/>
        <end position="335"/>
    </location>
</feature>
<evidence type="ECO:0000256" key="2">
    <source>
        <dbReference type="ARBA" id="ARBA00004236"/>
    </source>
</evidence>
<feature type="transmembrane region" description="Helical" evidence="11">
    <location>
        <begin position="249"/>
        <end position="273"/>
    </location>
</feature>
<keyword evidence="16" id="KW-1185">Reference proteome</keyword>
<evidence type="ECO:0000259" key="13">
    <source>
        <dbReference type="Pfam" id="PF02931"/>
    </source>
</evidence>
<dbReference type="GO" id="GO:0005254">
    <property type="term" value="F:chloride channel activity"/>
    <property type="evidence" value="ECO:0007669"/>
    <property type="project" value="UniProtKB-ARBA"/>
</dbReference>
<dbReference type="EMBL" id="BMAW01043181">
    <property type="protein sequence ID" value="GFS38016.1"/>
    <property type="molecule type" value="Genomic_DNA"/>
</dbReference>
<name>A0A8X6JK39_NEPPI</name>
<dbReference type="Gene3D" id="1.20.58.390">
    <property type="entry name" value="Neurotransmitter-gated ion-channel transmembrane domain"/>
    <property type="match status" value="1"/>
</dbReference>
<dbReference type="InterPro" id="IPR038050">
    <property type="entry name" value="Neuro_actylchol_rec"/>
</dbReference>
<evidence type="ECO:0000256" key="4">
    <source>
        <dbReference type="ARBA" id="ARBA00022475"/>
    </source>
</evidence>
<dbReference type="PRINTS" id="PR00252">
    <property type="entry name" value="NRIONCHANNEL"/>
</dbReference>
<dbReference type="Pfam" id="PF02931">
    <property type="entry name" value="Neur_chan_LBD"/>
    <property type="match status" value="1"/>
</dbReference>
<keyword evidence="6 11" id="KW-0732">Signal</keyword>
<dbReference type="PRINTS" id="PR00253">
    <property type="entry name" value="GABAARECEPTR"/>
</dbReference>
<dbReference type="InterPro" id="IPR006202">
    <property type="entry name" value="Neur_chan_lig-bd"/>
</dbReference>
<feature type="domain" description="Neurotransmitter-gated ion-channel transmembrane" evidence="14">
    <location>
        <begin position="257"/>
        <end position="372"/>
    </location>
</feature>
<evidence type="ECO:0000256" key="5">
    <source>
        <dbReference type="ARBA" id="ARBA00022692"/>
    </source>
</evidence>
<dbReference type="OrthoDB" id="6422395at2759"/>
<keyword evidence="7 11" id="KW-1133">Transmembrane helix</keyword>
<dbReference type="Pfam" id="PF02932">
    <property type="entry name" value="Neur_chan_memb"/>
    <property type="match status" value="1"/>
</dbReference>
<evidence type="ECO:0000256" key="12">
    <source>
        <dbReference type="SAM" id="MobiDB-lite"/>
    </source>
</evidence>
<dbReference type="InterPro" id="IPR006029">
    <property type="entry name" value="Neurotrans-gated_channel_TM"/>
</dbReference>
<dbReference type="GO" id="GO:0004888">
    <property type="term" value="F:transmembrane signaling receptor activity"/>
    <property type="evidence" value="ECO:0007669"/>
    <property type="project" value="InterPro"/>
</dbReference>
<keyword evidence="5 11" id="KW-0812">Transmembrane</keyword>
<dbReference type="AlphaFoldDB" id="A0A8X6JK39"/>
<dbReference type="InterPro" id="IPR036719">
    <property type="entry name" value="Neuro-gated_channel_TM_sf"/>
</dbReference>
<dbReference type="Proteomes" id="UP000887013">
    <property type="component" value="Unassembled WGS sequence"/>
</dbReference>
<proteinExistence type="inferred from homology"/>
<dbReference type="GO" id="GO:0099095">
    <property type="term" value="F:ligand-gated monoatomic anion channel activity"/>
    <property type="evidence" value="ECO:0007669"/>
    <property type="project" value="UniProtKB-ARBA"/>
</dbReference>